<dbReference type="Pfam" id="PF13193">
    <property type="entry name" value="AMP-binding_C"/>
    <property type="match status" value="1"/>
</dbReference>
<reference evidence="5 6" key="1">
    <citation type="journal article" date="2008" name="Appl. Environ. Microbiol.">
        <title>Genomic insights into Mn(II) oxidation by the marine alphaproteobacterium Aurantimonas sp. strain SI85-9A1.</title>
        <authorList>
            <person name="Dick G.J."/>
            <person name="Podell S."/>
            <person name="Johnson H.A."/>
            <person name="Rivera-Espinoza Y."/>
            <person name="Bernier-Latmani R."/>
            <person name="McCarthy J.K."/>
            <person name="Torpey J.W."/>
            <person name="Clement B.G."/>
            <person name="Gaasterland T."/>
            <person name="Tebo B.M."/>
        </authorList>
    </citation>
    <scope>NUCLEOTIDE SEQUENCE [LARGE SCALE GENOMIC DNA]</scope>
    <source>
        <strain evidence="5 6">SI85-9A1</strain>
    </source>
</reference>
<name>Q1YL84_AURMS</name>
<dbReference type="EMBL" id="AAPJ01000001">
    <property type="protein sequence ID" value="EAS51847.1"/>
    <property type="molecule type" value="Genomic_DNA"/>
</dbReference>
<comment type="caution">
    <text evidence="5">The sequence shown here is derived from an EMBL/GenBank/DDBJ whole genome shotgun (WGS) entry which is preliminary data.</text>
</comment>
<dbReference type="BioCyc" id="AURANTIMONAS:SI859A1_02663-MONOMER"/>
<dbReference type="PANTHER" id="PTHR43201">
    <property type="entry name" value="ACYL-COA SYNTHETASE"/>
    <property type="match status" value="1"/>
</dbReference>
<organism evidence="5 6">
    <name type="scientific">Aurantimonas manganoxydans (strain ATCC BAA-1229 / DSM 21871 / SI85-9A1)</name>
    <dbReference type="NCBI Taxonomy" id="287752"/>
    <lineage>
        <taxon>Bacteria</taxon>
        <taxon>Pseudomonadati</taxon>
        <taxon>Pseudomonadota</taxon>
        <taxon>Alphaproteobacteria</taxon>
        <taxon>Hyphomicrobiales</taxon>
        <taxon>Aurantimonadaceae</taxon>
        <taxon>Aurantimonas</taxon>
    </lineage>
</organism>
<dbReference type="HOGENOM" id="CLU_670490_0_0_5"/>
<comment type="similarity">
    <text evidence="1">Belongs to the ATP-dependent AMP-binding enzyme family.</text>
</comment>
<dbReference type="Proteomes" id="UP000000321">
    <property type="component" value="Unassembled WGS sequence"/>
</dbReference>
<dbReference type="SUPFAM" id="SSF56801">
    <property type="entry name" value="Acetyl-CoA synthetase-like"/>
    <property type="match status" value="1"/>
</dbReference>
<feature type="domain" description="AMP-dependent synthetase/ligase" evidence="3">
    <location>
        <begin position="106"/>
        <end position="273"/>
    </location>
</feature>
<dbReference type="Pfam" id="PF00501">
    <property type="entry name" value="AMP-binding"/>
    <property type="match status" value="1"/>
</dbReference>
<feature type="domain" description="AMP-binding enzyme C-terminal" evidence="4">
    <location>
        <begin position="328"/>
        <end position="401"/>
    </location>
</feature>
<evidence type="ECO:0000259" key="3">
    <source>
        <dbReference type="Pfam" id="PF00501"/>
    </source>
</evidence>
<dbReference type="OrthoDB" id="495728at2"/>
<dbReference type="AlphaFoldDB" id="Q1YL84"/>
<dbReference type="GO" id="GO:0006631">
    <property type="term" value="P:fatty acid metabolic process"/>
    <property type="evidence" value="ECO:0007669"/>
    <property type="project" value="TreeGrafter"/>
</dbReference>
<accession>Q1YL84</accession>
<evidence type="ECO:0000313" key="6">
    <source>
        <dbReference type="Proteomes" id="UP000000321"/>
    </source>
</evidence>
<evidence type="ECO:0000313" key="5">
    <source>
        <dbReference type="EMBL" id="EAS51847.1"/>
    </source>
</evidence>
<dbReference type="PANTHER" id="PTHR43201:SF5">
    <property type="entry name" value="MEDIUM-CHAIN ACYL-COA LIGASE ACSF2, MITOCHONDRIAL"/>
    <property type="match status" value="1"/>
</dbReference>
<dbReference type="InterPro" id="IPR000873">
    <property type="entry name" value="AMP-dep_synth/lig_dom"/>
</dbReference>
<dbReference type="InterPro" id="IPR042099">
    <property type="entry name" value="ANL_N_sf"/>
</dbReference>
<evidence type="ECO:0000259" key="4">
    <source>
        <dbReference type="Pfam" id="PF13193"/>
    </source>
</evidence>
<dbReference type="RefSeq" id="WP_009210485.1">
    <property type="nucleotide sequence ID" value="NZ_BBWP01000002.1"/>
</dbReference>
<gene>
    <name evidence="5" type="ORF">SI859A1_02663</name>
</gene>
<dbReference type="Gene3D" id="3.40.50.12780">
    <property type="entry name" value="N-terminal domain of ligase-like"/>
    <property type="match status" value="1"/>
</dbReference>
<keyword evidence="6" id="KW-1185">Reference proteome</keyword>
<sequence>MIRFDDRDYDFAALLALAAQMQQGGRLGSTLHGTHAVCLTDPAELMAAFLLIRQEGGSIMPLHPATPSTAARRIALSACCDTLTFGRAPAEALEPDARQREFGHRLIQTSSGTTGEAKIIARTFEDIEAEIESYVGFFEGAHDKVPVVACPISHSYGLICGLLAGVARGVTPLVLSPDNPKYVLSRMAEMERPLLYAAPAFLNVAARFLKPGETMHAAMTSGTLLPAPWFEAIRARTGTLFQQYGCSEAGVVAVSEDLVAANEMGRPLPHHRLRAGTAAEPAEIIVDTPWGTVGTRDLGHLRDDGVLVFDARLDDTIIVSGLNVYPREVEDVVMAMPGIEDAVVFGLDDAFAGGRVALVYTGADDVTEAAIAQWCGTQLAGHQRPRAMRRAAAIPRGGTGKISRREIRSLYTEDRL</sequence>
<evidence type="ECO:0000256" key="1">
    <source>
        <dbReference type="ARBA" id="ARBA00006432"/>
    </source>
</evidence>
<evidence type="ECO:0000256" key="2">
    <source>
        <dbReference type="ARBA" id="ARBA00022598"/>
    </source>
</evidence>
<protein>
    <submittedName>
        <fullName evidence="5">Putative AMP (Fatty) acid ligase</fullName>
    </submittedName>
</protein>
<dbReference type="InterPro" id="IPR045851">
    <property type="entry name" value="AMP-bd_C_sf"/>
</dbReference>
<dbReference type="GO" id="GO:0031956">
    <property type="term" value="F:medium-chain fatty acid-CoA ligase activity"/>
    <property type="evidence" value="ECO:0007669"/>
    <property type="project" value="TreeGrafter"/>
</dbReference>
<dbReference type="InterPro" id="IPR025110">
    <property type="entry name" value="AMP-bd_C"/>
</dbReference>
<proteinExistence type="inferred from homology"/>
<dbReference type="Gene3D" id="3.30.300.30">
    <property type="match status" value="1"/>
</dbReference>
<keyword evidence="2 5" id="KW-0436">Ligase</keyword>